<keyword evidence="2" id="KW-1185">Reference proteome</keyword>
<name>A0AAJ3NMR3_9MYCO</name>
<dbReference type="AlphaFoldDB" id="A0AAJ3NMR3"/>
<evidence type="ECO:0008006" key="3">
    <source>
        <dbReference type="Google" id="ProtNLM"/>
    </source>
</evidence>
<accession>A0AAJ3NMR3</accession>
<proteinExistence type="predicted"/>
<comment type="caution">
    <text evidence="1">The sequence shown here is derived from an EMBL/GenBank/DDBJ whole genome shotgun (WGS) entry which is preliminary data.</text>
</comment>
<gene>
    <name evidence="1" type="ORF">AWC23_21410</name>
</gene>
<dbReference type="Proteomes" id="UP000193387">
    <property type="component" value="Unassembled WGS sequence"/>
</dbReference>
<sequence length="64" mass="6256">MGNEDGLDPPACDGLAAAIAADDPRIAPVDAGQGVGVVADGSPVAAVIAQICTGAEELLARWGR</sequence>
<organism evidence="1 2">
    <name type="scientific">Mycobacterium saskatchewanense</name>
    <dbReference type="NCBI Taxonomy" id="220927"/>
    <lineage>
        <taxon>Bacteria</taxon>
        <taxon>Bacillati</taxon>
        <taxon>Actinomycetota</taxon>
        <taxon>Actinomycetes</taxon>
        <taxon>Mycobacteriales</taxon>
        <taxon>Mycobacteriaceae</taxon>
        <taxon>Mycobacterium</taxon>
        <taxon>Mycobacterium simiae complex</taxon>
    </lineage>
</organism>
<dbReference type="EMBL" id="LQPR01000055">
    <property type="protein sequence ID" value="ORW68003.1"/>
    <property type="molecule type" value="Genomic_DNA"/>
</dbReference>
<reference evidence="1 2" key="1">
    <citation type="submission" date="2016-01" db="EMBL/GenBank/DDBJ databases">
        <title>The new phylogeny of the genus Mycobacterium.</title>
        <authorList>
            <person name="Tarcisio F."/>
            <person name="Conor M."/>
            <person name="Antonella G."/>
            <person name="Elisabetta G."/>
            <person name="Giulia F.S."/>
            <person name="Sara T."/>
            <person name="Anna F."/>
            <person name="Clotilde B."/>
            <person name="Roberto B."/>
            <person name="Veronica D.S."/>
            <person name="Fabio R."/>
            <person name="Monica P."/>
            <person name="Olivier J."/>
            <person name="Enrico T."/>
            <person name="Nicola S."/>
        </authorList>
    </citation>
    <scope>NUCLEOTIDE SEQUENCE [LARGE SCALE GENOMIC DNA]</scope>
    <source>
        <strain evidence="1 2">DSM 44616</strain>
    </source>
</reference>
<protein>
    <recommendedName>
        <fullName evidence="3">Nitronate monooxygenase domain-containing protein</fullName>
    </recommendedName>
</protein>
<evidence type="ECO:0000313" key="1">
    <source>
        <dbReference type="EMBL" id="ORW68003.1"/>
    </source>
</evidence>
<evidence type="ECO:0000313" key="2">
    <source>
        <dbReference type="Proteomes" id="UP000193387"/>
    </source>
</evidence>